<evidence type="ECO:0000313" key="2">
    <source>
        <dbReference type="EMBL" id="ENY53621.1"/>
    </source>
</evidence>
<dbReference type="EMBL" id="AMWK01000016">
    <property type="protein sequence ID" value="ENY53621.1"/>
    <property type="molecule type" value="Genomic_DNA"/>
</dbReference>
<dbReference type="Proteomes" id="UP000013137">
    <property type="component" value="Unassembled WGS sequence"/>
</dbReference>
<keyword evidence="1" id="KW-0472">Membrane</keyword>
<feature type="transmembrane region" description="Helical" evidence="1">
    <location>
        <begin position="224"/>
        <end position="244"/>
    </location>
</feature>
<dbReference type="NCBIfam" id="NF045889">
    <property type="entry name" value="ICE_Mbov_0396_TM"/>
    <property type="match status" value="1"/>
</dbReference>
<dbReference type="AlphaFoldDB" id="N9UA68"/>
<feature type="transmembrane region" description="Helical" evidence="1">
    <location>
        <begin position="289"/>
        <end position="310"/>
    </location>
</feature>
<feature type="transmembrane region" description="Helical" evidence="1">
    <location>
        <begin position="118"/>
        <end position="142"/>
    </location>
</feature>
<dbReference type="eggNOG" id="ENOG5031Z85">
    <property type="taxonomic scope" value="Bacteria"/>
</dbReference>
<feature type="transmembrane region" description="Helical" evidence="1">
    <location>
        <begin position="12"/>
        <end position="33"/>
    </location>
</feature>
<keyword evidence="1" id="KW-1133">Transmembrane helix</keyword>
<dbReference type="RefSeq" id="WP_002882102.1">
    <property type="nucleotide sequence ID" value="NZ_AMWK01000016.1"/>
</dbReference>
<gene>
    <name evidence="2" type="ORF">MALK_6490</name>
</gene>
<keyword evidence="1" id="KW-0812">Transmembrane</keyword>
<protein>
    <recommendedName>
        <fullName evidence="4">Transmembrane protein</fullName>
    </recommendedName>
</protein>
<comment type="caution">
    <text evidence="2">The sequence shown here is derived from an EMBL/GenBank/DDBJ whole genome shotgun (WGS) entry which is preliminary data.</text>
</comment>
<evidence type="ECO:0008006" key="4">
    <source>
        <dbReference type="Google" id="ProtNLM"/>
    </source>
</evidence>
<feature type="transmembrane region" description="Helical" evidence="1">
    <location>
        <begin position="322"/>
        <end position="343"/>
    </location>
</feature>
<feature type="transmembrane region" description="Helical" evidence="1">
    <location>
        <begin position="39"/>
        <end position="56"/>
    </location>
</feature>
<dbReference type="NCBIfam" id="NF045848">
    <property type="entry name" value="MMCAP2_0566_fam"/>
    <property type="match status" value="1"/>
</dbReference>
<sequence length="521" mass="58484">MGAIFQKLFLGILSPILYAIFSLLWGILVTFLWSLLEGIYQFVKFITFDLTNFLIFQKKSSSEVNPFQWSNLPSLFIGLLVFSILLFTIFFIVVLIRHRSNQRDSSGKLPLKIALKNAFPAIITIIFLPIAILLINTIIGFFTSSLEKFISNPEASKIVDPNTKNEITLTPLQYFYLHLNNNADWVRTNFVTGTTSFAWYAPPSFGEFSRLVVRELRGAEMGITLIKSTILSIILLWFFIEISINTTKQVVFQYILFLTSPIVISSSINDDGRKLKTWKDSYLKASLSIMLNAVLLPLLIFLILNLTAAIEKLIAGQISPVVMGLLLYPAISLGTAFGLKYFLKFVNNQLGIKSFSLGTAIKSVRSKKTTDSNLINQSSLIRSSFATPPQSENINGSISSSSIPIFTKRNNISSISTPAGLSKSSFNFLDFRLTPENQLRFTNNLSKTNLDLNQVNSLAELETHLKVQNHLVHQQLSKMENTNIKDFNSKYEILSSSNALQENLDLLTTTYNNQGDSNVTK</sequence>
<evidence type="ECO:0000313" key="3">
    <source>
        <dbReference type="Proteomes" id="UP000013137"/>
    </source>
</evidence>
<name>N9UA68_9BACT</name>
<dbReference type="PATRIC" id="fig|1188234.3.peg.624"/>
<feature type="transmembrane region" description="Helical" evidence="1">
    <location>
        <begin position="250"/>
        <end position="268"/>
    </location>
</feature>
<keyword evidence="3" id="KW-1185">Reference proteome</keyword>
<reference evidence="2 3" key="1">
    <citation type="journal article" date="2013" name="Genome Announc.">
        <title>Draft Genome Sequences of Mycoplasma alkalescens, Mycoplasma arginini, and Mycoplasma bovigenitalium, Three Species with Equivocal Pathogenic Status for Cattle.</title>
        <authorList>
            <person name="Manso-Silvan L."/>
            <person name="Tardy F."/>
            <person name="Baranowski E."/>
            <person name="Barre A."/>
            <person name="Blanchard A."/>
            <person name="Breton M."/>
            <person name="Couture C."/>
            <person name="Citti C."/>
            <person name="Dordet-Frisoni E."/>
            <person name="Dupuy V."/>
            <person name="Gaurivaud P."/>
            <person name="Jacob D."/>
            <person name="Lemaitre C."/>
            <person name="Nikolski M."/>
            <person name="Nouvel L.X."/>
            <person name="Poumarat F."/>
            <person name="Thebault P."/>
            <person name="Theil S."/>
            <person name="Thiaucourt F."/>
            <person name="Sirand-Pugnet P."/>
        </authorList>
    </citation>
    <scope>NUCLEOTIDE SEQUENCE [LARGE SCALE GENOMIC DNA]</scope>
    <source>
        <strain evidence="2 3">14918</strain>
    </source>
</reference>
<accession>N9UA68</accession>
<feature type="transmembrane region" description="Helical" evidence="1">
    <location>
        <begin position="76"/>
        <end position="98"/>
    </location>
</feature>
<organism evidence="2 3">
    <name type="scientific">Metamycoplasma alkalescens 14918</name>
    <dbReference type="NCBI Taxonomy" id="1188234"/>
    <lineage>
        <taxon>Bacteria</taxon>
        <taxon>Bacillati</taxon>
        <taxon>Mycoplasmatota</taxon>
        <taxon>Mycoplasmoidales</taxon>
        <taxon>Metamycoplasmataceae</taxon>
        <taxon>Metamycoplasma</taxon>
    </lineage>
</organism>
<evidence type="ECO:0000256" key="1">
    <source>
        <dbReference type="SAM" id="Phobius"/>
    </source>
</evidence>
<proteinExistence type="predicted"/>
<dbReference type="OrthoDB" id="400115at2"/>